<feature type="region of interest" description="Disordered" evidence="19">
    <location>
        <begin position="468"/>
        <end position="519"/>
    </location>
</feature>
<dbReference type="GO" id="GO:0005938">
    <property type="term" value="C:cell cortex"/>
    <property type="evidence" value="ECO:0007669"/>
    <property type="project" value="UniProtKB-ARBA"/>
</dbReference>
<dbReference type="GO" id="GO:0098592">
    <property type="term" value="C:cytoplasmic side of apical plasma membrane"/>
    <property type="evidence" value="ECO:0007669"/>
    <property type="project" value="UniProtKB-ARBA"/>
</dbReference>
<keyword evidence="9" id="KW-0965">Cell junction</keyword>
<evidence type="ECO:0000256" key="13">
    <source>
        <dbReference type="ARBA" id="ARBA00023273"/>
    </source>
</evidence>
<dbReference type="GO" id="GO:0005912">
    <property type="term" value="C:adherens junction"/>
    <property type="evidence" value="ECO:0007669"/>
    <property type="project" value="UniProtKB-SubCell"/>
</dbReference>
<dbReference type="PROSITE" id="PS00660">
    <property type="entry name" value="FERM_1"/>
    <property type="match status" value="1"/>
</dbReference>
<keyword evidence="10" id="KW-0472">Membrane</keyword>
<dbReference type="InterPro" id="IPR011259">
    <property type="entry name" value="ERM_C_dom"/>
</dbReference>
<dbReference type="InterPro" id="IPR011174">
    <property type="entry name" value="ERM"/>
</dbReference>
<evidence type="ECO:0000256" key="18">
    <source>
        <dbReference type="SAM" id="Coils"/>
    </source>
</evidence>
<evidence type="ECO:0000313" key="21">
    <source>
        <dbReference type="EnsemblMetazoa" id="AFUN020384-PB"/>
    </source>
</evidence>
<dbReference type="InterPro" id="IPR018979">
    <property type="entry name" value="FERM_N"/>
</dbReference>
<dbReference type="PIRSF" id="PIRSF002305">
    <property type="entry name" value="ERM"/>
    <property type="match status" value="1"/>
</dbReference>
<dbReference type="VEuPathDB" id="VectorBase:AFUN2_008951"/>
<dbReference type="Gene3D" id="2.30.29.30">
    <property type="entry name" value="Pleckstrin-homology domain (PH domain)/Phosphotyrosine-binding domain (PTB)"/>
    <property type="match status" value="1"/>
</dbReference>
<evidence type="ECO:0000256" key="12">
    <source>
        <dbReference type="ARBA" id="ARBA00023212"/>
    </source>
</evidence>
<dbReference type="GO" id="GO:0005902">
    <property type="term" value="C:microvillus"/>
    <property type="evidence" value="ECO:0007669"/>
    <property type="project" value="UniProtKB-SubCell"/>
</dbReference>
<dbReference type="GO" id="GO:0006403">
    <property type="term" value="P:RNA localization"/>
    <property type="evidence" value="ECO:0007669"/>
    <property type="project" value="UniProtKB-ARBA"/>
</dbReference>
<comment type="function">
    <text evidence="15">Involved in connections of major cytoskeletal structures to the plasma membrane.</text>
</comment>
<dbReference type="Pfam" id="PF00769">
    <property type="entry name" value="ERM_C"/>
    <property type="match status" value="1"/>
</dbReference>
<proteinExistence type="predicted"/>
<dbReference type="Gene3D" id="6.10.360.10">
    <property type="match status" value="1"/>
</dbReference>
<evidence type="ECO:0000256" key="2">
    <source>
        <dbReference type="ARBA" id="ARBA00004202"/>
    </source>
</evidence>
<evidence type="ECO:0000256" key="15">
    <source>
        <dbReference type="ARBA" id="ARBA00057575"/>
    </source>
</evidence>
<dbReference type="SUPFAM" id="SSF50729">
    <property type="entry name" value="PH domain-like"/>
    <property type="match status" value="1"/>
</dbReference>
<evidence type="ECO:0000256" key="5">
    <source>
        <dbReference type="ARBA" id="ARBA00022025"/>
    </source>
</evidence>
<dbReference type="Pfam" id="PF09380">
    <property type="entry name" value="FERM_C"/>
    <property type="match status" value="1"/>
</dbReference>
<evidence type="ECO:0000256" key="14">
    <source>
        <dbReference type="ARBA" id="ARBA00043944"/>
    </source>
</evidence>
<dbReference type="AlphaFoldDB" id="A0A4Y0BHR6"/>
<dbReference type="Gene3D" id="1.20.80.10">
    <property type="match status" value="1"/>
</dbReference>
<dbReference type="InterPro" id="IPR019748">
    <property type="entry name" value="FERM_central"/>
</dbReference>
<dbReference type="SMART" id="SM00295">
    <property type="entry name" value="B41"/>
    <property type="match status" value="1"/>
</dbReference>
<dbReference type="CDD" id="cd14473">
    <property type="entry name" value="FERM_B-lobe"/>
    <property type="match status" value="1"/>
</dbReference>
<dbReference type="InterPro" id="IPR008954">
    <property type="entry name" value="Moesin_tail_sf"/>
</dbReference>
<dbReference type="InterPro" id="IPR035963">
    <property type="entry name" value="FERM_2"/>
</dbReference>
<dbReference type="SUPFAM" id="SSF48678">
    <property type="entry name" value="Moesin tail domain"/>
    <property type="match status" value="1"/>
</dbReference>
<dbReference type="CDD" id="cd17187">
    <property type="entry name" value="FERM_F1_ERM"/>
    <property type="match status" value="1"/>
</dbReference>
<dbReference type="RefSeq" id="XP_049294389.1">
    <property type="nucleotide sequence ID" value="XM_049438432.1"/>
</dbReference>
<dbReference type="STRING" id="62324.A0A4Y0BHR6"/>
<dbReference type="VEuPathDB" id="VectorBase:AFUN020384"/>
<feature type="binding site" evidence="17">
    <location>
        <position position="281"/>
    </location>
    <ligand>
        <name>a 1,2-diacyl-sn-glycero-3-phospho-(1D-myo-inositol)</name>
        <dbReference type="ChEBI" id="CHEBI:57880"/>
    </ligand>
</feature>
<sequence>MVASGKMMNVRVTTMDAELEFAIQQGTTGKQLFDQVVKTIGLREVWFFGLQYTDSKGDNTWIKLYKKVMSQDVQKGDPLLFKFRAKFYPEDVAEELIQDITLRLFYLQVKNAILSDEIYCPPETSVLLASYAVQARHGDYNKGTHVPGFLAKDRLLPQRVIDQHKMSKDEWENSITTWWQEHRGLLREDAMMEYLKIAQDLEMYGVNYFEIRNKKGTELWLGVDALGLNIYEKEDRLTPKIGFPWSEIRNISFNDRKFIIKPIDKKAPDFVFFAPRVRINKRILALCMGNHELYMRRRKPDTIDVQQMKAQARDEKNAKQQEREKLQLALAARERAEKKQQEYEDRLRSMQEEMERKQANLSEAQDTIRRLQEQLNQVQAAKEELEQRQNELHEMMQRLEETKNMEATERAKLEEEIRVKQLEMQKIQEEVTLKDSETKRLHEEVEEAIRKQVVTCSNEAAAALQAATTTPKHHHVEEEEENEEELINGENGTQDFSKDFDTDEHIKDPVEERRTLAERNERLQDQLKALKQDLALSRDDTMETPNDKIHRENVRQGRDKYKTLREIRKGNTKRRVDQFENM</sequence>
<dbReference type="KEGG" id="afun:125769611"/>
<dbReference type="GO" id="GO:0007315">
    <property type="term" value="P:pole plasm assembly"/>
    <property type="evidence" value="ECO:0007669"/>
    <property type="project" value="UniProtKB-ARBA"/>
</dbReference>
<keyword evidence="11" id="KW-0009">Actin-binding</keyword>
<dbReference type="GO" id="GO:0003779">
    <property type="term" value="F:actin binding"/>
    <property type="evidence" value="ECO:0007669"/>
    <property type="project" value="UniProtKB-KW"/>
</dbReference>
<dbReference type="InterPro" id="IPR014352">
    <property type="entry name" value="FERM/acyl-CoA-bd_prot_sf"/>
</dbReference>
<dbReference type="FunFam" id="1.20.80.10:FF:000002">
    <property type="entry name" value="radixin isoform X1"/>
    <property type="match status" value="1"/>
</dbReference>
<dbReference type="GO" id="GO:0008104">
    <property type="term" value="P:intracellular protein localization"/>
    <property type="evidence" value="ECO:0007669"/>
    <property type="project" value="UniProtKB-ARBA"/>
</dbReference>
<name>A0A4Y0BHR6_ANOFN</name>
<evidence type="ECO:0000256" key="17">
    <source>
        <dbReference type="PIRSR" id="PIRSR002305-1"/>
    </source>
</evidence>
<dbReference type="InterPro" id="IPR046810">
    <property type="entry name" value="ERM_helical"/>
</dbReference>
<dbReference type="PRINTS" id="PR00935">
    <property type="entry name" value="BAND41"/>
</dbReference>
<dbReference type="GO" id="GO:0048646">
    <property type="term" value="P:anatomical structure formation involved in morphogenesis"/>
    <property type="evidence" value="ECO:0007669"/>
    <property type="project" value="UniProtKB-ARBA"/>
</dbReference>
<evidence type="ECO:0000256" key="6">
    <source>
        <dbReference type="ARBA" id="ARBA00022475"/>
    </source>
</evidence>
<dbReference type="GO" id="GO:0042127">
    <property type="term" value="P:regulation of cell population proliferation"/>
    <property type="evidence" value="ECO:0007669"/>
    <property type="project" value="UniProtKB-ARBA"/>
</dbReference>
<evidence type="ECO:0000256" key="4">
    <source>
        <dbReference type="ARBA" id="ARBA00004536"/>
    </source>
</evidence>
<evidence type="ECO:0000256" key="9">
    <source>
        <dbReference type="ARBA" id="ARBA00022949"/>
    </source>
</evidence>
<evidence type="ECO:0000256" key="3">
    <source>
        <dbReference type="ARBA" id="ARBA00004245"/>
    </source>
</evidence>
<organism evidence="21">
    <name type="scientific">Anopheles funestus</name>
    <name type="common">African malaria mosquito</name>
    <dbReference type="NCBI Taxonomy" id="62324"/>
    <lineage>
        <taxon>Eukaryota</taxon>
        <taxon>Metazoa</taxon>
        <taxon>Ecdysozoa</taxon>
        <taxon>Arthropoda</taxon>
        <taxon>Hexapoda</taxon>
        <taxon>Insecta</taxon>
        <taxon>Pterygota</taxon>
        <taxon>Neoptera</taxon>
        <taxon>Endopterygota</taxon>
        <taxon>Diptera</taxon>
        <taxon>Nematocera</taxon>
        <taxon>Culicoidea</taxon>
        <taxon>Culicidae</taxon>
        <taxon>Anophelinae</taxon>
        <taxon>Anopheles</taxon>
    </lineage>
</organism>
<dbReference type="FunFam" id="1.20.5.450:FF:000001">
    <property type="entry name" value="radixin isoform X2"/>
    <property type="match status" value="1"/>
</dbReference>
<keyword evidence="7" id="KW-0963">Cytoplasm</keyword>
<evidence type="ECO:0000256" key="10">
    <source>
        <dbReference type="ARBA" id="ARBA00023136"/>
    </source>
</evidence>
<dbReference type="CDD" id="cd13194">
    <property type="entry name" value="FERM_C_ERM"/>
    <property type="match status" value="1"/>
</dbReference>
<dbReference type="RefSeq" id="XP_049294516.1">
    <property type="nucleotide sequence ID" value="XM_049438559.1"/>
</dbReference>
<dbReference type="SUPFAM" id="SSF47031">
    <property type="entry name" value="Second domain of FERM"/>
    <property type="match status" value="1"/>
</dbReference>
<dbReference type="InterPro" id="IPR018980">
    <property type="entry name" value="FERM_PH-like_C"/>
</dbReference>
<dbReference type="Pfam" id="PF00373">
    <property type="entry name" value="FERM_M"/>
    <property type="match status" value="1"/>
</dbReference>
<feature type="region of interest" description="Disordered" evidence="19">
    <location>
        <begin position="534"/>
        <end position="559"/>
    </location>
</feature>
<feature type="domain" description="FERM" evidence="20">
    <location>
        <begin position="8"/>
        <end position="298"/>
    </location>
</feature>
<dbReference type="RefSeq" id="XP_049294598.1">
    <property type="nucleotide sequence ID" value="XM_049438641.1"/>
</dbReference>
<keyword evidence="13" id="KW-0966">Cell projection</keyword>
<evidence type="ECO:0000256" key="16">
    <source>
        <dbReference type="ARBA" id="ARBA00063162"/>
    </source>
</evidence>
<dbReference type="GO" id="GO:0010669">
    <property type="term" value="P:epithelial structure maintenance"/>
    <property type="evidence" value="ECO:0007669"/>
    <property type="project" value="UniProtKB-ARBA"/>
</dbReference>
<dbReference type="GO" id="GO:0050793">
    <property type="term" value="P:regulation of developmental process"/>
    <property type="evidence" value="ECO:0007669"/>
    <property type="project" value="UniProtKB-ARBA"/>
</dbReference>
<evidence type="ECO:0000259" key="20">
    <source>
        <dbReference type="PROSITE" id="PS50057"/>
    </source>
</evidence>
<feature type="binding site" evidence="17">
    <location>
        <begin position="63"/>
        <end position="66"/>
    </location>
    <ligand>
        <name>a 1,2-diacyl-sn-glycero-3-phospho-(1D-myo-inositol)</name>
        <dbReference type="ChEBI" id="CHEBI:57880"/>
    </ligand>
</feature>
<dbReference type="Gene3D" id="3.10.20.90">
    <property type="entry name" value="Phosphatidylinositol 3-kinase Catalytic Subunit, Chain A, domain 1"/>
    <property type="match status" value="1"/>
</dbReference>
<dbReference type="GeneID" id="125769611"/>
<dbReference type="InterPro" id="IPR019749">
    <property type="entry name" value="Band_41_domain"/>
</dbReference>
<dbReference type="Gene3D" id="1.20.5.450">
    <property type="match status" value="1"/>
</dbReference>
<comment type="subcellular location">
    <subcellularLocation>
        <location evidence="4">Cell junction</location>
        <location evidence="4">Adherens junction</location>
    </subcellularLocation>
    <subcellularLocation>
        <location evidence="2">Cell membrane</location>
        <topology evidence="2">Peripheral membrane protein</topology>
    </subcellularLocation>
    <subcellularLocation>
        <location evidence="1">Cell projection</location>
        <location evidence="1">Microvillus</location>
    </subcellularLocation>
    <subcellularLocation>
        <location evidence="14">Cell projection</location>
        <location evidence="14">Rhabdomere</location>
    </subcellularLocation>
    <subcellularLocation>
        <location evidence="3">Cytoplasm</location>
        <location evidence="3">Cytoskeleton</location>
    </subcellularLocation>
</comment>
<dbReference type="SUPFAM" id="SSF54236">
    <property type="entry name" value="Ubiquitin-like"/>
    <property type="match status" value="1"/>
</dbReference>
<dbReference type="Pfam" id="PF20492">
    <property type="entry name" value="ERM_helical"/>
    <property type="match status" value="1"/>
</dbReference>
<dbReference type="Pfam" id="PF09379">
    <property type="entry name" value="FERM_N"/>
    <property type="match status" value="1"/>
</dbReference>
<dbReference type="PRINTS" id="PR00661">
    <property type="entry name" value="ERMFAMILY"/>
</dbReference>
<evidence type="ECO:0000256" key="1">
    <source>
        <dbReference type="ARBA" id="ARBA00004105"/>
    </source>
</evidence>
<accession>A0A4Y0BHR6</accession>
<dbReference type="PROSITE" id="PS00661">
    <property type="entry name" value="FERM_2"/>
    <property type="match status" value="1"/>
</dbReference>
<dbReference type="CTD" id="31816"/>
<keyword evidence="12" id="KW-0206">Cytoskeleton</keyword>
<feature type="coiled-coil region" evidence="18">
    <location>
        <begin position="305"/>
        <end position="439"/>
    </location>
</feature>
<evidence type="ECO:0000256" key="8">
    <source>
        <dbReference type="ARBA" id="ARBA00022553"/>
    </source>
</evidence>
<reference evidence="21" key="1">
    <citation type="submission" date="2020-05" db="UniProtKB">
        <authorList>
            <consortium name="EnsemblMetazoa"/>
        </authorList>
    </citation>
    <scope>IDENTIFICATION</scope>
    <source>
        <strain evidence="21">FUMOZ</strain>
    </source>
</reference>
<keyword evidence="18" id="KW-0175">Coiled coil</keyword>
<protein>
    <recommendedName>
        <fullName evidence="5">Moesin/ezrin/radixin homolog 1</fullName>
    </recommendedName>
</protein>
<feature type="compositionally biased region" description="Acidic residues" evidence="19">
    <location>
        <begin position="478"/>
        <end position="487"/>
    </location>
</feature>
<dbReference type="FunFam" id="2.30.29.30:FF:000003">
    <property type="entry name" value="Radixin isoform 1"/>
    <property type="match status" value="1"/>
</dbReference>
<dbReference type="PANTHER" id="PTHR23281">
    <property type="entry name" value="MERLIN/MOESIN/EZRIN/RADIXIN"/>
    <property type="match status" value="1"/>
</dbReference>
<dbReference type="InterPro" id="IPR041789">
    <property type="entry name" value="ERM_FERM_C"/>
</dbReference>
<dbReference type="SMART" id="SM01196">
    <property type="entry name" value="FERM_C"/>
    <property type="match status" value="1"/>
</dbReference>
<dbReference type="InterPro" id="IPR019747">
    <property type="entry name" value="FERM_CS"/>
</dbReference>
<dbReference type="GO" id="GO:0005856">
    <property type="term" value="C:cytoskeleton"/>
    <property type="evidence" value="ECO:0007669"/>
    <property type="project" value="UniProtKB-SubCell"/>
</dbReference>
<dbReference type="InterPro" id="IPR000798">
    <property type="entry name" value="Ez/rad/moesin-like"/>
</dbReference>
<dbReference type="InterPro" id="IPR000299">
    <property type="entry name" value="FERM_domain"/>
</dbReference>
<comment type="subunit">
    <text evidence="16">Interacts with cytoskeletal actin.</text>
</comment>
<dbReference type="PROSITE" id="PS50057">
    <property type="entry name" value="FERM_3"/>
    <property type="match status" value="1"/>
</dbReference>
<feature type="compositionally biased region" description="Basic and acidic residues" evidence="19">
    <location>
        <begin position="496"/>
        <end position="519"/>
    </location>
</feature>
<dbReference type="FunFam" id="3.10.20.90:FF:000013">
    <property type="entry name" value="radixin isoform X1"/>
    <property type="match status" value="1"/>
</dbReference>
<dbReference type="InterPro" id="IPR029071">
    <property type="entry name" value="Ubiquitin-like_domsf"/>
</dbReference>
<dbReference type="EnsemblMetazoa" id="AFUN020384-RB">
    <property type="protein sequence ID" value="AFUN020384-PB"/>
    <property type="gene ID" value="AFUN020384"/>
</dbReference>
<evidence type="ECO:0000256" key="7">
    <source>
        <dbReference type="ARBA" id="ARBA00022490"/>
    </source>
</evidence>
<dbReference type="GO" id="GO:0042051">
    <property type="term" value="P:compound eye photoreceptor development"/>
    <property type="evidence" value="ECO:0007669"/>
    <property type="project" value="UniProtKB-ARBA"/>
</dbReference>
<dbReference type="OrthoDB" id="6018897at2759"/>
<dbReference type="GO" id="GO:0016028">
    <property type="term" value="C:rhabdomere"/>
    <property type="evidence" value="ECO:0007669"/>
    <property type="project" value="UniProtKB-SubCell"/>
</dbReference>
<dbReference type="InterPro" id="IPR011993">
    <property type="entry name" value="PH-like_dom_sf"/>
</dbReference>
<keyword evidence="8" id="KW-0597">Phosphoprotein</keyword>
<evidence type="ECO:0000256" key="11">
    <source>
        <dbReference type="ARBA" id="ARBA00023203"/>
    </source>
</evidence>
<dbReference type="RefSeq" id="XP_049294453.1">
    <property type="nucleotide sequence ID" value="XM_049438496.1"/>
</dbReference>
<keyword evidence="6" id="KW-1003">Cell membrane</keyword>
<evidence type="ECO:0000256" key="19">
    <source>
        <dbReference type="SAM" id="MobiDB-lite"/>
    </source>
</evidence>